<feature type="region of interest" description="Disordered" evidence="1">
    <location>
        <begin position="1"/>
        <end position="26"/>
    </location>
</feature>
<feature type="compositionally biased region" description="Basic and acidic residues" evidence="1">
    <location>
        <begin position="39"/>
        <end position="48"/>
    </location>
</feature>
<keyword evidence="3" id="KW-1185">Reference proteome</keyword>
<gene>
    <name evidence="2" type="ORF">ACFOHV_16935</name>
</gene>
<comment type="caution">
    <text evidence="2">The sequence shown here is derived from an EMBL/GenBank/DDBJ whole genome shotgun (WGS) entry which is preliminary data.</text>
</comment>
<feature type="region of interest" description="Disordered" evidence="1">
    <location>
        <begin position="39"/>
        <end position="76"/>
    </location>
</feature>
<dbReference type="RefSeq" id="WP_378143627.1">
    <property type="nucleotide sequence ID" value="NZ_JBHRTG010000019.1"/>
</dbReference>
<proteinExistence type="predicted"/>
<protein>
    <submittedName>
        <fullName evidence="2">Uncharacterized protein</fullName>
    </submittedName>
</protein>
<feature type="non-terminal residue" evidence="2">
    <location>
        <position position="76"/>
    </location>
</feature>
<sequence length="76" mass="8491">MKVGHKRANPRTQILHKSTPPPAFPRPFPFLLECAGAPARRDVKDSNERQNLAPTFGSPQKFPSKINPHPSFSFTP</sequence>
<reference evidence="3" key="1">
    <citation type="journal article" date="2019" name="Int. J. Syst. Evol. Microbiol.">
        <title>The Global Catalogue of Microorganisms (GCM) 10K type strain sequencing project: providing services to taxonomists for standard genome sequencing and annotation.</title>
        <authorList>
            <consortium name="The Broad Institute Genomics Platform"/>
            <consortium name="The Broad Institute Genome Sequencing Center for Infectious Disease"/>
            <person name="Wu L."/>
            <person name="Ma J."/>
        </authorList>
    </citation>
    <scope>NUCLEOTIDE SEQUENCE [LARGE SCALE GENOMIC DNA]</scope>
    <source>
        <strain evidence="3">KCTC 52231</strain>
    </source>
</reference>
<accession>A0ABV7I2Y5</accession>
<evidence type="ECO:0000313" key="2">
    <source>
        <dbReference type="EMBL" id="MFC3164968.1"/>
    </source>
</evidence>
<name>A0ABV7I2Y5_9HYPH</name>
<organism evidence="2 3">
    <name type="scientific">Ciceribacter thiooxidans</name>
    <dbReference type="NCBI Taxonomy" id="1969821"/>
    <lineage>
        <taxon>Bacteria</taxon>
        <taxon>Pseudomonadati</taxon>
        <taxon>Pseudomonadota</taxon>
        <taxon>Alphaproteobacteria</taxon>
        <taxon>Hyphomicrobiales</taxon>
        <taxon>Rhizobiaceae</taxon>
        <taxon>Ciceribacter</taxon>
    </lineage>
</organism>
<evidence type="ECO:0000313" key="3">
    <source>
        <dbReference type="Proteomes" id="UP001595647"/>
    </source>
</evidence>
<evidence type="ECO:0000256" key="1">
    <source>
        <dbReference type="SAM" id="MobiDB-lite"/>
    </source>
</evidence>
<dbReference type="Proteomes" id="UP001595647">
    <property type="component" value="Unassembled WGS sequence"/>
</dbReference>
<dbReference type="EMBL" id="JBHRTG010000019">
    <property type="protein sequence ID" value="MFC3164968.1"/>
    <property type="molecule type" value="Genomic_DNA"/>
</dbReference>